<protein>
    <recommendedName>
        <fullName evidence="4">Transmembrane protein</fullName>
    </recommendedName>
</protein>
<evidence type="ECO:0000313" key="2">
    <source>
        <dbReference type="EMBL" id="GAA0875043.1"/>
    </source>
</evidence>
<evidence type="ECO:0000313" key="3">
    <source>
        <dbReference type="Proteomes" id="UP001501126"/>
    </source>
</evidence>
<evidence type="ECO:0008006" key="4">
    <source>
        <dbReference type="Google" id="ProtNLM"/>
    </source>
</evidence>
<comment type="caution">
    <text evidence="2">The sequence shown here is derived from an EMBL/GenBank/DDBJ whole genome shotgun (WGS) entry which is preliminary data.</text>
</comment>
<dbReference type="RefSeq" id="WP_343786082.1">
    <property type="nucleotide sequence ID" value="NZ_BAAAFH010000007.1"/>
</dbReference>
<keyword evidence="3" id="KW-1185">Reference proteome</keyword>
<evidence type="ECO:0000256" key="1">
    <source>
        <dbReference type="SAM" id="Phobius"/>
    </source>
</evidence>
<keyword evidence="1" id="KW-1133">Transmembrane helix</keyword>
<sequence length="159" mass="18426">MKTSIKSKIIYSVILFGMFTFFVIYEFSDSHYLNKPMACPTIKEVYVREIITVQNDNNLDYCNLVKLSINKDSFSVSKLSCLDISEDLISNHGEVLVQLVDILGEDFFIQIAQKLNSIEKYRLYSFITIGLIETNLPQYQEKGSIKRFPKLLDYLVKNI</sequence>
<proteinExistence type="predicted"/>
<dbReference type="EMBL" id="BAAAFH010000007">
    <property type="protein sequence ID" value="GAA0875043.1"/>
    <property type="molecule type" value="Genomic_DNA"/>
</dbReference>
<accession>A0ABN1MP17</accession>
<keyword evidence="1" id="KW-0812">Transmembrane</keyword>
<gene>
    <name evidence="2" type="ORF">GCM10009118_14510</name>
</gene>
<reference evidence="2 3" key="1">
    <citation type="journal article" date="2019" name="Int. J. Syst. Evol. Microbiol.">
        <title>The Global Catalogue of Microorganisms (GCM) 10K type strain sequencing project: providing services to taxonomists for standard genome sequencing and annotation.</title>
        <authorList>
            <consortium name="The Broad Institute Genomics Platform"/>
            <consortium name="The Broad Institute Genome Sequencing Center for Infectious Disease"/>
            <person name="Wu L."/>
            <person name="Ma J."/>
        </authorList>
    </citation>
    <scope>NUCLEOTIDE SEQUENCE [LARGE SCALE GENOMIC DNA]</scope>
    <source>
        <strain evidence="2 3">JCM 16083</strain>
    </source>
</reference>
<dbReference type="Proteomes" id="UP001501126">
    <property type="component" value="Unassembled WGS sequence"/>
</dbReference>
<keyword evidence="1" id="KW-0472">Membrane</keyword>
<name>A0ABN1MP17_9FLAO</name>
<feature type="transmembrane region" description="Helical" evidence="1">
    <location>
        <begin position="9"/>
        <end position="27"/>
    </location>
</feature>
<organism evidence="2 3">
    <name type="scientific">Wandonia haliotis</name>
    <dbReference type="NCBI Taxonomy" id="574963"/>
    <lineage>
        <taxon>Bacteria</taxon>
        <taxon>Pseudomonadati</taxon>
        <taxon>Bacteroidota</taxon>
        <taxon>Flavobacteriia</taxon>
        <taxon>Flavobacteriales</taxon>
        <taxon>Crocinitomicaceae</taxon>
        <taxon>Wandonia</taxon>
    </lineage>
</organism>